<dbReference type="RefSeq" id="WP_088990041.1">
    <property type="nucleotide sequence ID" value="NZ_LT607409.1"/>
</dbReference>
<sequence length="342" mass="36595">MSDTSHIPIAPQRRGRLRLLLGAACAVVVAVAGTMTATNAYAEADRTLTSNLTGTHNGYYFSFWKDSGNASMTLRADGRYSSSWDRSTNNWVGGKGWATGSRRTVSYSGTYNPGNNNTYLALYGWTRNPLIEYYVVENFGNYNPSSGATRLGTVTTDGGTYDILRSQRVNAPSIDGNQTFYQYWSVRQQKRSSGTITTANHFDAWARAGLNLGSNHAYQVMATEGYQSQGSSDITVWEGGGGNPTTPPTTGNPGTGNCNATLSAGQQWGDRFNLNVAVSGTNNWVVSLGLNGGQSIQNSWNASVSGTSGTVTARPNGNGNNFGITVMANGNWTWPTVSCRTS</sequence>
<feature type="signal peptide" evidence="12">
    <location>
        <begin position="1"/>
        <end position="42"/>
    </location>
</feature>
<evidence type="ECO:0000259" key="13">
    <source>
        <dbReference type="PROSITE" id="PS51173"/>
    </source>
</evidence>
<evidence type="ECO:0000313" key="16">
    <source>
        <dbReference type="Proteomes" id="UP000198224"/>
    </source>
</evidence>
<evidence type="ECO:0000259" key="14">
    <source>
        <dbReference type="PROSITE" id="PS51761"/>
    </source>
</evidence>
<dbReference type="InterPro" id="IPR001137">
    <property type="entry name" value="Glyco_hydro_11"/>
</dbReference>
<dbReference type="InterPro" id="IPR012291">
    <property type="entry name" value="CBM2_carb-bd_dom_sf"/>
</dbReference>
<dbReference type="EC" id="3.2.1.8" evidence="4 10"/>
<dbReference type="PROSITE" id="PS51761">
    <property type="entry name" value="GH11_3"/>
    <property type="match status" value="1"/>
</dbReference>
<dbReference type="PRINTS" id="PR00911">
    <property type="entry name" value="GLHYDRLASE11"/>
</dbReference>
<dbReference type="InterPro" id="IPR018208">
    <property type="entry name" value="GH11_AS_1"/>
</dbReference>
<dbReference type="InterPro" id="IPR008965">
    <property type="entry name" value="CBM2/CBM3_carb-bd_dom_sf"/>
</dbReference>
<evidence type="ECO:0000256" key="12">
    <source>
        <dbReference type="SAM" id="SignalP"/>
    </source>
</evidence>
<dbReference type="PROSITE" id="PS51173">
    <property type="entry name" value="CBM2"/>
    <property type="match status" value="1"/>
</dbReference>
<evidence type="ECO:0000256" key="3">
    <source>
        <dbReference type="ARBA" id="ARBA00007792"/>
    </source>
</evidence>
<comment type="similarity">
    <text evidence="3 10 11">Belongs to the glycosyl hydrolase 11 (cellulase G) family.</text>
</comment>
<dbReference type="eggNOG" id="COG0726">
    <property type="taxonomic scope" value="Bacteria"/>
</dbReference>
<evidence type="ECO:0000256" key="1">
    <source>
        <dbReference type="ARBA" id="ARBA00000681"/>
    </source>
</evidence>
<dbReference type="InterPro" id="IPR013320">
    <property type="entry name" value="ConA-like_dom_sf"/>
</dbReference>
<evidence type="ECO:0000256" key="5">
    <source>
        <dbReference type="ARBA" id="ARBA00022651"/>
    </source>
</evidence>
<keyword evidence="6 10" id="KW-0378">Hydrolase</keyword>
<dbReference type="InterPro" id="IPR001919">
    <property type="entry name" value="CBD2"/>
</dbReference>
<dbReference type="FunFam" id="2.60.120.180:FF:000001">
    <property type="entry name" value="Endo-1,4-beta-xylanase"/>
    <property type="match status" value="1"/>
</dbReference>
<keyword evidence="8 10" id="KW-0326">Glycosidase</keyword>
<dbReference type="Pfam" id="PF00457">
    <property type="entry name" value="Glyco_hydro_11"/>
    <property type="match status" value="1"/>
</dbReference>
<gene>
    <name evidence="15" type="ORF">GA0070612_4908</name>
</gene>
<dbReference type="Gene3D" id="2.60.40.290">
    <property type="match status" value="1"/>
</dbReference>
<feature type="chain" id="PRO_5008709311" description="Endo-1,4-beta-xylanase" evidence="12">
    <location>
        <begin position="43"/>
        <end position="342"/>
    </location>
</feature>
<feature type="active site" description="Nucleophile" evidence="10">
    <location>
        <position position="132"/>
    </location>
</feature>
<organism evidence="15 16">
    <name type="scientific">Micromonospora chokoriensis</name>
    <dbReference type="NCBI Taxonomy" id="356851"/>
    <lineage>
        <taxon>Bacteria</taxon>
        <taxon>Bacillati</taxon>
        <taxon>Actinomycetota</taxon>
        <taxon>Actinomycetes</taxon>
        <taxon>Micromonosporales</taxon>
        <taxon>Micromonosporaceae</taxon>
        <taxon>Micromonospora</taxon>
    </lineage>
</organism>
<protein>
    <recommendedName>
        <fullName evidence="4 10">Endo-1,4-beta-xylanase</fullName>
        <ecNumber evidence="4 10">3.2.1.8</ecNumber>
    </recommendedName>
</protein>
<comment type="catalytic activity">
    <reaction evidence="1 10 11">
        <text>Endohydrolysis of (1-&gt;4)-beta-D-xylosidic linkages in xylans.</text>
        <dbReference type="EC" id="3.2.1.8"/>
    </reaction>
</comment>
<keyword evidence="7 10" id="KW-0119">Carbohydrate metabolism</keyword>
<dbReference type="SUPFAM" id="SSF49384">
    <property type="entry name" value="Carbohydrate-binding domain"/>
    <property type="match status" value="1"/>
</dbReference>
<dbReference type="EMBL" id="LT607409">
    <property type="protein sequence ID" value="SCF21417.1"/>
    <property type="molecule type" value="Genomic_DNA"/>
</dbReference>
<keyword evidence="16" id="KW-1185">Reference proteome</keyword>
<evidence type="ECO:0000256" key="2">
    <source>
        <dbReference type="ARBA" id="ARBA00004851"/>
    </source>
</evidence>
<dbReference type="AlphaFoldDB" id="A0A1C4YL55"/>
<dbReference type="GO" id="GO:0045493">
    <property type="term" value="P:xylan catabolic process"/>
    <property type="evidence" value="ECO:0007669"/>
    <property type="project" value="UniProtKB-UniRule"/>
</dbReference>
<feature type="domain" description="GH11" evidence="14">
    <location>
        <begin position="47"/>
        <end position="237"/>
    </location>
</feature>
<dbReference type="SUPFAM" id="SSF49899">
    <property type="entry name" value="Concanavalin A-like lectins/glucanases"/>
    <property type="match status" value="1"/>
</dbReference>
<reference evidence="16" key="1">
    <citation type="submission" date="2016-06" db="EMBL/GenBank/DDBJ databases">
        <authorList>
            <person name="Varghese N."/>
            <person name="Submissions Spin"/>
        </authorList>
    </citation>
    <scope>NUCLEOTIDE SEQUENCE [LARGE SCALE GENOMIC DNA]</scope>
    <source>
        <strain evidence="16">DSM 45160</strain>
    </source>
</reference>
<evidence type="ECO:0000256" key="6">
    <source>
        <dbReference type="ARBA" id="ARBA00022801"/>
    </source>
</evidence>
<name>A0A1C4YL55_9ACTN</name>
<dbReference type="InterPro" id="IPR033123">
    <property type="entry name" value="GH11_dom"/>
</dbReference>
<dbReference type="PANTHER" id="PTHR46828">
    <property type="entry name" value="ENDO-1,4-BETA-XYLANASE A-RELATED"/>
    <property type="match status" value="1"/>
</dbReference>
<feature type="domain" description="CBM2" evidence="13">
    <location>
        <begin position="251"/>
        <end position="342"/>
    </location>
</feature>
<evidence type="ECO:0000256" key="7">
    <source>
        <dbReference type="ARBA" id="ARBA00023277"/>
    </source>
</evidence>
<feature type="active site" description="Proton donor" evidence="10">
    <location>
        <position position="224"/>
    </location>
</feature>
<dbReference type="Proteomes" id="UP000198224">
    <property type="component" value="Chromosome I"/>
</dbReference>
<dbReference type="SMART" id="SM00637">
    <property type="entry name" value="CBD_II"/>
    <property type="match status" value="1"/>
</dbReference>
<keyword evidence="5 10" id="KW-0858">Xylan degradation</keyword>
<evidence type="ECO:0000256" key="10">
    <source>
        <dbReference type="PROSITE-ProRule" id="PRU01097"/>
    </source>
</evidence>
<evidence type="ECO:0000313" key="15">
    <source>
        <dbReference type="EMBL" id="SCF21417.1"/>
    </source>
</evidence>
<evidence type="ECO:0000256" key="4">
    <source>
        <dbReference type="ARBA" id="ARBA00012590"/>
    </source>
</evidence>
<evidence type="ECO:0000256" key="8">
    <source>
        <dbReference type="ARBA" id="ARBA00023295"/>
    </source>
</evidence>
<accession>A0A1C4YL55</accession>
<evidence type="ECO:0000256" key="11">
    <source>
        <dbReference type="RuleBase" id="RU362015"/>
    </source>
</evidence>
<dbReference type="PROSITE" id="PS00776">
    <property type="entry name" value="GH11_1"/>
    <property type="match status" value="1"/>
</dbReference>
<dbReference type="GO" id="GO:0030247">
    <property type="term" value="F:polysaccharide binding"/>
    <property type="evidence" value="ECO:0007669"/>
    <property type="project" value="UniProtKB-UniRule"/>
</dbReference>
<dbReference type="PANTHER" id="PTHR46828:SF2">
    <property type="entry name" value="ENDO-1,4-BETA-XYLANASE A-RELATED"/>
    <property type="match status" value="1"/>
</dbReference>
<evidence type="ECO:0000256" key="9">
    <source>
        <dbReference type="ARBA" id="ARBA00023326"/>
    </source>
</evidence>
<dbReference type="GO" id="GO:0031176">
    <property type="term" value="F:endo-1,4-beta-xylanase activity"/>
    <property type="evidence" value="ECO:0007669"/>
    <property type="project" value="UniProtKB-UniRule"/>
</dbReference>
<comment type="pathway">
    <text evidence="2 10 11">Glycan degradation; xylan degradation.</text>
</comment>
<dbReference type="InterPro" id="IPR013319">
    <property type="entry name" value="GH11/12"/>
</dbReference>
<keyword evidence="9 10" id="KW-0624">Polysaccharide degradation</keyword>
<dbReference type="Gene3D" id="2.60.120.180">
    <property type="match status" value="1"/>
</dbReference>
<keyword evidence="12" id="KW-0732">Signal</keyword>
<dbReference type="UniPathway" id="UPA00114"/>
<proteinExistence type="inferred from homology"/>